<feature type="region of interest" description="Disordered" evidence="4">
    <location>
        <begin position="1"/>
        <end position="30"/>
    </location>
</feature>
<dbReference type="InterPro" id="IPR022488">
    <property type="entry name" value="PPK2-related"/>
</dbReference>
<dbReference type="PIRSF" id="PIRSF028756">
    <property type="entry name" value="PPK2_prd"/>
    <property type="match status" value="1"/>
</dbReference>
<dbReference type="PANTHER" id="PTHR34383">
    <property type="entry name" value="POLYPHOSPHATE:AMP PHOSPHOTRANSFERASE-RELATED"/>
    <property type="match status" value="1"/>
</dbReference>
<evidence type="ECO:0000313" key="6">
    <source>
        <dbReference type="EMBL" id="OJH42094.1"/>
    </source>
</evidence>
<name>A0A1L9BIG3_9BACT</name>
<dbReference type="Pfam" id="PF03976">
    <property type="entry name" value="PPK2"/>
    <property type="match status" value="1"/>
</dbReference>
<accession>A0A1L9BIG3</accession>
<keyword evidence="7" id="KW-1185">Reference proteome</keyword>
<evidence type="ECO:0000256" key="1">
    <source>
        <dbReference type="ARBA" id="ARBA00009924"/>
    </source>
</evidence>
<dbReference type="GO" id="GO:0006797">
    <property type="term" value="P:polyphosphate metabolic process"/>
    <property type="evidence" value="ECO:0007669"/>
    <property type="project" value="InterPro"/>
</dbReference>
<dbReference type="InterPro" id="IPR022300">
    <property type="entry name" value="PPK2-rel_1"/>
</dbReference>
<comment type="caution">
    <text evidence="6">The sequence shown here is derived from an EMBL/GenBank/DDBJ whole genome shotgun (WGS) entry which is preliminary data.</text>
</comment>
<dbReference type="OrthoDB" id="9775224at2"/>
<evidence type="ECO:0000256" key="4">
    <source>
        <dbReference type="SAM" id="MobiDB-lite"/>
    </source>
</evidence>
<sequence length="275" mass="32063">MDIRTINKQNEKLRLDDISPEPPAGTDKEEAKRQLEVLGEELFDLQDLLWGARMNAVLIVLQGRDTAGKDGTIKHVAGFLNPRGLSVTSFGVPTPEELEHDFLWRVHRATPRKGEFAIFNRSHYEDVLVSRVKGLVPESLWKERYDHIRDFEELLTEHGTIILKFFLHISLEEQEERLLAREKEPRKAWKISAGDWEDRAHWKDYTQAYEEVFARTSTKNAPWTIVPANSKWYRNLVVAHTLVETLRPYRDAWQGKLDEVGQEKKKELAAWRKGK</sequence>
<organism evidence="6 7">
    <name type="scientific">Cystobacter ferrugineus</name>
    <dbReference type="NCBI Taxonomy" id="83449"/>
    <lineage>
        <taxon>Bacteria</taxon>
        <taxon>Pseudomonadati</taxon>
        <taxon>Myxococcota</taxon>
        <taxon>Myxococcia</taxon>
        <taxon>Myxococcales</taxon>
        <taxon>Cystobacterineae</taxon>
        <taxon>Archangiaceae</taxon>
        <taxon>Cystobacter</taxon>
    </lineage>
</organism>
<dbReference type="EMBL" id="MPIN01000001">
    <property type="protein sequence ID" value="OJH42094.1"/>
    <property type="molecule type" value="Genomic_DNA"/>
</dbReference>
<dbReference type="GO" id="GO:0008976">
    <property type="term" value="F:polyphosphate kinase activity"/>
    <property type="evidence" value="ECO:0007669"/>
    <property type="project" value="InterPro"/>
</dbReference>
<keyword evidence="2 6" id="KW-0808">Transferase</keyword>
<comment type="similarity">
    <text evidence="1">Belongs to the polyphosphate kinase 2 (PPK2) family. Class I subfamily.</text>
</comment>
<dbReference type="RefSeq" id="WP_071896191.1">
    <property type="nucleotide sequence ID" value="NZ_MPIN01000001.1"/>
</dbReference>
<dbReference type="InterPro" id="IPR016898">
    <property type="entry name" value="Polyphosphate_phosphotransfera"/>
</dbReference>
<dbReference type="Proteomes" id="UP000182229">
    <property type="component" value="Unassembled WGS sequence"/>
</dbReference>
<feature type="compositionally biased region" description="Basic and acidic residues" evidence="4">
    <location>
        <begin position="1"/>
        <end position="17"/>
    </location>
</feature>
<evidence type="ECO:0000256" key="3">
    <source>
        <dbReference type="ARBA" id="ARBA00022777"/>
    </source>
</evidence>
<protein>
    <submittedName>
        <fullName evidence="6">Polyphosphate--AMP phosphotransferase</fullName>
    </submittedName>
</protein>
<dbReference type="AlphaFoldDB" id="A0A1L9BIG3"/>
<dbReference type="SUPFAM" id="SSF52540">
    <property type="entry name" value="P-loop containing nucleoside triphosphate hydrolases"/>
    <property type="match status" value="1"/>
</dbReference>
<dbReference type="STRING" id="83449.BON30_02410"/>
<dbReference type="NCBIfam" id="TIGR03709">
    <property type="entry name" value="PPK2_rel_1"/>
    <property type="match status" value="1"/>
</dbReference>
<reference evidence="6 7" key="2">
    <citation type="submission" date="2016-12" db="EMBL/GenBank/DDBJ databases">
        <title>Draft Genome Sequence of Cystobacter ferrugineus Strain Cbfe23.</title>
        <authorList>
            <person name="Akbar S."/>
            <person name="Dowd S.E."/>
            <person name="Stevens D.C."/>
        </authorList>
    </citation>
    <scope>NUCLEOTIDE SEQUENCE [LARGE SCALE GENOMIC DNA]</scope>
    <source>
        <strain evidence="6 7">Cbfe23</strain>
    </source>
</reference>
<evidence type="ECO:0000259" key="5">
    <source>
        <dbReference type="Pfam" id="PF03976"/>
    </source>
</evidence>
<evidence type="ECO:0000256" key="2">
    <source>
        <dbReference type="ARBA" id="ARBA00022679"/>
    </source>
</evidence>
<dbReference type="Gene3D" id="3.40.50.300">
    <property type="entry name" value="P-loop containing nucleotide triphosphate hydrolases"/>
    <property type="match status" value="1"/>
</dbReference>
<feature type="domain" description="Polyphosphate kinase-2-related" evidence="5">
    <location>
        <begin position="27"/>
        <end position="247"/>
    </location>
</feature>
<reference evidence="7" key="1">
    <citation type="submission" date="2016-11" db="EMBL/GenBank/DDBJ databases">
        <authorList>
            <person name="Shukria A."/>
            <person name="Stevens D.C."/>
        </authorList>
    </citation>
    <scope>NUCLEOTIDE SEQUENCE [LARGE SCALE GENOMIC DNA]</scope>
    <source>
        <strain evidence="7">Cbfe23</strain>
    </source>
</reference>
<dbReference type="InterPro" id="IPR027417">
    <property type="entry name" value="P-loop_NTPase"/>
</dbReference>
<dbReference type="PANTHER" id="PTHR34383:SF3">
    <property type="entry name" value="POLYPHOSPHATE:AMP PHOSPHOTRANSFERASE"/>
    <property type="match status" value="1"/>
</dbReference>
<proteinExistence type="inferred from homology"/>
<keyword evidence="3" id="KW-0418">Kinase</keyword>
<evidence type="ECO:0000313" key="7">
    <source>
        <dbReference type="Proteomes" id="UP000182229"/>
    </source>
</evidence>
<gene>
    <name evidence="6" type="ORF">BON30_02410</name>
</gene>